<organism evidence="7">
    <name type="scientific">Caldilinea aerophila</name>
    <dbReference type="NCBI Taxonomy" id="133453"/>
    <lineage>
        <taxon>Bacteria</taxon>
        <taxon>Bacillati</taxon>
        <taxon>Chloroflexota</taxon>
        <taxon>Caldilineae</taxon>
        <taxon>Caldilineales</taxon>
        <taxon>Caldilineaceae</taxon>
        <taxon>Caldilinea</taxon>
    </lineage>
</organism>
<evidence type="ECO:0000259" key="6">
    <source>
        <dbReference type="Pfam" id="PF01979"/>
    </source>
</evidence>
<dbReference type="InterPro" id="IPR050138">
    <property type="entry name" value="DHOase/Allantoinase_Hydrolase"/>
</dbReference>
<keyword evidence="5" id="KW-0378">Hydrolase</keyword>
<dbReference type="GO" id="GO:0046872">
    <property type="term" value="F:metal ion binding"/>
    <property type="evidence" value="ECO:0007669"/>
    <property type="project" value="UniProtKB-KW"/>
</dbReference>
<dbReference type="FunFam" id="3.20.20.140:FF:000036">
    <property type="entry name" value="Carbamoyl-phosphate synthase large chain"/>
    <property type="match status" value="1"/>
</dbReference>
<feature type="domain" description="Amidohydrolase-related" evidence="6">
    <location>
        <begin position="6"/>
        <end position="83"/>
    </location>
</feature>
<gene>
    <name evidence="7" type="ORF">ENQ20_18915</name>
</gene>
<dbReference type="GO" id="GO:0005737">
    <property type="term" value="C:cytoplasm"/>
    <property type="evidence" value="ECO:0007669"/>
    <property type="project" value="TreeGrafter"/>
</dbReference>
<dbReference type="SUPFAM" id="SSF51338">
    <property type="entry name" value="Composite domain of metallo-dependent hydrolases"/>
    <property type="match status" value="1"/>
</dbReference>
<dbReference type="InterPro" id="IPR011059">
    <property type="entry name" value="Metal-dep_hydrolase_composite"/>
</dbReference>
<evidence type="ECO:0000256" key="3">
    <source>
        <dbReference type="ARBA" id="ARBA00010286"/>
    </source>
</evidence>
<evidence type="ECO:0000256" key="5">
    <source>
        <dbReference type="ARBA" id="ARBA00022801"/>
    </source>
</evidence>
<dbReference type="SUPFAM" id="SSF51556">
    <property type="entry name" value="Metallo-dependent hydrolases"/>
    <property type="match status" value="1"/>
</dbReference>
<dbReference type="EMBL" id="DSMG01000194">
    <property type="protein sequence ID" value="HDX33533.1"/>
    <property type="molecule type" value="Genomic_DNA"/>
</dbReference>
<protein>
    <recommendedName>
        <fullName evidence="6">Amidohydrolase-related domain-containing protein</fullName>
    </recommendedName>
</protein>
<dbReference type="Gene3D" id="3.20.20.140">
    <property type="entry name" value="Metal-dependent hydrolases"/>
    <property type="match status" value="1"/>
</dbReference>
<keyword evidence="4" id="KW-0479">Metal-binding</keyword>
<dbReference type="PANTHER" id="PTHR43668">
    <property type="entry name" value="ALLANTOINASE"/>
    <property type="match status" value="1"/>
</dbReference>
<comment type="similarity">
    <text evidence="3">Belongs to the metallo-dependent hydrolases superfamily. DHOase family. Class I DHOase subfamily.</text>
</comment>
<comment type="caution">
    <text evidence="7">The sequence shown here is derived from an EMBL/GenBank/DDBJ whole genome shotgun (WGS) entry which is preliminary data.</text>
</comment>
<sequence>MAIIRLPGLVDAHVHLREPGYEHKEDFTSGTCAALAGGVTTVLDMPNTNPPTSTPERLAEKARLAAAKAVCDVGLFVGATNTEGDAYLPVAERACGLKIYVNDTFGSLRIDTLEMMHRLFRSWAEKASQVGYRMRGAPKGLGPIAVHAEELMVPVCLALSHLYETPLHIVHVSRRSEIELIRKAKERGLPVTCEVTPHHLFLSIEDLPRLGALGDMRPRLATPDDVAALWEHLDVVDIFATDHAPHTLAEKGVGASAAPAAPPPGVPGLETMLPLLLTAVHEGRLDVQDIVARCVDNPRRIYGLPEQPETWVEVDVGVAYTLSNAGLKTRVGWTPFAGRRVYGRVERVVLRGEIVYQDGAVLARPGCGRVLFQE</sequence>
<dbReference type="InterPro" id="IPR032466">
    <property type="entry name" value="Metal_Hydrolase"/>
</dbReference>
<evidence type="ECO:0000256" key="2">
    <source>
        <dbReference type="ARBA" id="ARBA00002368"/>
    </source>
</evidence>
<accession>A0A7C1FNW4</accession>
<dbReference type="Pfam" id="PF01979">
    <property type="entry name" value="Amidohydro_1"/>
    <property type="match status" value="1"/>
</dbReference>
<name>A0A7C1FNW4_9CHLR</name>
<dbReference type="InterPro" id="IPR006680">
    <property type="entry name" value="Amidohydro-rel"/>
</dbReference>
<proteinExistence type="inferred from homology"/>
<evidence type="ECO:0000313" key="7">
    <source>
        <dbReference type="EMBL" id="HDX33533.1"/>
    </source>
</evidence>
<dbReference type="InterPro" id="IPR002195">
    <property type="entry name" value="Dihydroorotase_CS"/>
</dbReference>
<evidence type="ECO:0000256" key="4">
    <source>
        <dbReference type="ARBA" id="ARBA00022723"/>
    </source>
</evidence>
<comment type="function">
    <text evidence="2">Catalyzes the reversible cyclization of carbamoyl aspartate to dihydroorotate.</text>
</comment>
<dbReference type="AlphaFoldDB" id="A0A7C1FNW4"/>
<dbReference type="GO" id="GO:0004038">
    <property type="term" value="F:allantoinase activity"/>
    <property type="evidence" value="ECO:0007669"/>
    <property type="project" value="TreeGrafter"/>
</dbReference>
<reference evidence="7" key="1">
    <citation type="journal article" date="2020" name="mSystems">
        <title>Genome- and Community-Level Interaction Insights into Carbon Utilization and Element Cycling Functions of Hydrothermarchaeota in Hydrothermal Sediment.</title>
        <authorList>
            <person name="Zhou Z."/>
            <person name="Liu Y."/>
            <person name="Xu W."/>
            <person name="Pan J."/>
            <person name="Luo Z.H."/>
            <person name="Li M."/>
        </authorList>
    </citation>
    <scope>NUCLEOTIDE SEQUENCE [LARGE SCALE GENOMIC DNA]</scope>
    <source>
        <strain evidence="7">SpSt-289</strain>
    </source>
</reference>
<dbReference type="PANTHER" id="PTHR43668:SF2">
    <property type="entry name" value="ALLANTOINASE"/>
    <property type="match status" value="1"/>
</dbReference>
<dbReference type="PROSITE" id="PS00482">
    <property type="entry name" value="DIHYDROOROTASE_1"/>
    <property type="match status" value="1"/>
</dbReference>
<dbReference type="GO" id="GO:0006145">
    <property type="term" value="P:purine nucleobase catabolic process"/>
    <property type="evidence" value="ECO:0007669"/>
    <property type="project" value="TreeGrafter"/>
</dbReference>
<comment type="cofactor">
    <cofactor evidence="1">
        <name>Zn(2+)</name>
        <dbReference type="ChEBI" id="CHEBI:29105"/>
    </cofactor>
</comment>
<dbReference type="PROSITE" id="PS00483">
    <property type="entry name" value="DIHYDROOROTASE_2"/>
    <property type="match status" value="1"/>
</dbReference>
<evidence type="ECO:0000256" key="1">
    <source>
        <dbReference type="ARBA" id="ARBA00001947"/>
    </source>
</evidence>